<evidence type="ECO:0000313" key="2">
    <source>
        <dbReference type="EMBL" id="OIP37728.1"/>
    </source>
</evidence>
<dbReference type="Pfam" id="PF13517">
    <property type="entry name" value="FG-GAP_3"/>
    <property type="match status" value="3"/>
</dbReference>
<dbReference type="SUPFAM" id="SSF69318">
    <property type="entry name" value="Integrin alpha N-terminal domain"/>
    <property type="match status" value="1"/>
</dbReference>
<evidence type="ECO:0000256" key="1">
    <source>
        <dbReference type="ARBA" id="ARBA00022729"/>
    </source>
</evidence>
<reference evidence="2 3" key="1">
    <citation type="journal article" date="2016" name="Environ. Microbiol.">
        <title>Genomic resolution of a cold subsurface aquifer community provides metabolic insights for novel microbes adapted to high CO concentrations.</title>
        <authorList>
            <person name="Probst A.J."/>
            <person name="Castelle C.J."/>
            <person name="Singh A."/>
            <person name="Brown C.T."/>
            <person name="Anantharaman K."/>
            <person name="Sharon I."/>
            <person name="Hug L.A."/>
            <person name="Burstein D."/>
            <person name="Emerson J.B."/>
            <person name="Thomas B.C."/>
            <person name="Banfield J.F."/>
        </authorList>
    </citation>
    <scope>NUCLEOTIDE SEQUENCE [LARGE SCALE GENOMIC DNA]</scope>
    <source>
        <strain evidence="2">CG2_30_40_21</strain>
    </source>
</reference>
<dbReference type="InterPro" id="IPR013517">
    <property type="entry name" value="FG-GAP"/>
</dbReference>
<dbReference type="STRING" id="1817895.AUJ95_07805"/>
<gene>
    <name evidence="2" type="ORF">AUJ95_07805</name>
</gene>
<dbReference type="InterPro" id="IPR003961">
    <property type="entry name" value="FN3_dom"/>
</dbReference>
<evidence type="ECO:0000313" key="3">
    <source>
        <dbReference type="Proteomes" id="UP000183085"/>
    </source>
</evidence>
<dbReference type="Proteomes" id="UP000183085">
    <property type="component" value="Unassembled WGS sequence"/>
</dbReference>
<proteinExistence type="predicted"/>
<name>A0A1J5E4W0_9BACT</name>
<comment type="caution">
    <text evidence="2">The sequence shown here is derived from an EMBL/GenBank/DDBJ whole genome shotgun (WGS) entry which is preliminary data.</text>
</comment>
<dbReference type="InterPro" id="IPR028994">
    <property type="entry name" value="Integrin_alpha_N"/>
</dbReference>
<accession>A0A1J5E4W0</accession>
<dbReference type="CDD" id="cd00063">
    <property type="entry name" value="FN3"/>
    <property type="match status" value="1"/>
</dbReference>
<evidence type="ECO:0008006" key="4">
    <source>
        <dbReference type="Google" id="ProtNLM"/>
    </source>
</evidence>
<dbReference type="AlphaFoldDB" id="A0A1J5E4W0"/>
<dbReference type="PANTHER" id="PTHR46580">
    <property type="entry name" value="SENSOR KINASE-RELATED"/>
    <property type="match status" value="1"/>
</dbReference>
<dbReference type="Gene3D" id="2.130.10.130">
    <property type="entry name" value="Integrin alpha, N-terminal"/>
    <property type="match status" value="3"/>
</dbReference>
<dbReference type="EMBL" id="MNYI01000199">
    <property type="protein sequence ID" value="OIP37728.1"/>
    <property type="molecule type" value="Genomic_DNA"/>
</dbReference>
<organism evidence="2 3">
    <name type="scientific">Candidatus Desantisbacteria bacterium CG2_30_40_21</name>
    <dbReference type="NCBI Taxonomy" id="1817895"/>
    <lineage>
        <taxon>Bacteria</taxon>
        <taxon>Candidatus Desantisiibacteriota</taxon>
    </lineage>
</organism>
<sequence>MQKNKLWKILLIISWIMFGNIAQSMAIAPPTGITVTLVKDNAFRVSWKPGEEKDIIGYGYQLDSSPLINWTQKPEVIIRVAGKGNHQVHICSMNAAGEVSFYAPAGIFYNGQLQRVQPQESSTSGRIAPITYQAGAWPAGMAIGDVNGDGLNDIVCANYNENTISVFIQDNGRLLEQATYSTFLNPLGVGIGDIDSDGKNEVSVVCAGADIMNIFGQTTTITGSITLINIANYATERAPYGLSMGDINGDARNDIIVANLGAESISIFTWLTNVPRSYYYLYHSFSFAKKMTLTVEGDKIFAHIVYPVDKMPFSVDIGDINIDGLQDVVCVNYQSGNMNVFLQENSVLKPSGTMTTGPNPTSVRCGDIDGDGLTEIISSSLGGGMLSVFALSGLMGTYTTKDGRSGGVDIGDINNDGRQDVAVSNDTSDTMSIFIQDNGKLKPQVSYKTGSSPGSCKIADINNDGINEVITGDARSNSITVHYP</sequence>
<keyword evidence="1" id="KW-0732">Signal</keyword>
<protein>
    <recommendedName>
        <fullName evidence="4">Fibronectin type-III domain-containing protein</fullName>
    </recommendedName>
</protein>